<proteinExistence type="predicted"/>
<sequence>MRVGIKLYRSYSIIRLFLCVSIFLVHSADPIP</sequence>
<dbReference type="EMBL" id="GBRH01162206">
    <property type="protein sequence ID" value="JAE35690.1"/>
    <property type="molecule type" value="Transcribed_RNA"/>
</dbReference>
<reference evidence="1" key="1">
    <citation type="submission" date="2014-09" db="EMBL/GenBank/DDBJ databases">
        <authorList>
            <person name="Magalhaes I.L.F."/>
            <person name="Oliveira U."/>
            <person name="Santos F.R."/>
            <person name="Vidigal T.H.D.A."/>
            <person name="Brescovit A.D."/>
            <person name="Santos A.J."/>
        </authorList>
    </citation>
    <scope>NUCLEOTIDE SEQUENCE</scope>
    <source>
        <tissue evidence="1">Shoot tissue taken approximately 20 cm above the soil surface</tissue>
    </source>
</reference>
<accession>A0A0A9HEW2</accession>
<name>A0A0A9HEW2_ARUDO</name>
<dbReference type="AlphaFoldDB" id="A0A0A9HEW2"/>
<organism evidence="1">
    <name type="scientific">Arundo donax</name>
    <name type="common">Giant reed</name>
    <name type="synonym">Donax arundinaceus</name>
    <dbReference type="NCBI Taxonomy" id="35708"/>
    <lineage>
        <taxon>Eukaryota</taxon>
        <taxon>Viridiplantae</taxon>
        <taxon>Streptophyta</taxon>
        <taxon>Embryophyta</taxon>
        <taxon>Tracheophyta</taxon>
        <taxon>Spermatophyta</taxon>
        <taxon>Magnoliopsida</taxon>
        <taxon>Liliopsida</taxon>
        <taxon>Poales</taxon>
        <taxon>Poaceae</taxon>
        <taxon>PACMAD clade</taxon>
        <taxon>Arundinoideae</taxon>
        <taxon>Arundineae</taxon>
        <taxon>Arundo</taxon>
    </lineage>
</organism>
<evidence type="ECO:0000313" key="1">
    <source>
        <dbReference type="EMBL" id="JAE35690.1"/>
    </source>
</evidence>
<protein>
    <submittedName>
        <fullName evidence="1">Uncharacterized protein</fullName>
    </submittedName>
</protein>
<reference evidence="1" key="2">
    <citation type="journal article" date="2015" name="Data Brief">
        <title>Shoot transcriptome of the giant reed, Arundo donax.</title>
        <authorList>
            <person name="Barrero R.A."/>
            <person name="Guerrero F.D."/>
            <person name="Moolhuijzen P."/>
            <person name="Goolsby J.A."/>
            <person name="Tidwell J."/>
            <person name="Bellgard S.E."/>
            <person name="Bellgard M.I."/>
        </authorList>
    </citation>
    <scope>NUCLEOTIDE SEQUENCE</scope>
    <source>
        <tissue evidence="1">Shoot tissue taken approximately 20 cm above the soil surface</tissue>
    </source>
</reference>